<evidence type="ECO:0008006" key="5">
    <source>
        <dbReference type="Google" id="ProtNLM"/>
    </source>
</evidence>
<keyword evidence="2" id="KW-0472">Membrane</keyword>
<accession>A0A238LBC5</accession>
<keyword evidence="2" id="KW-0812">Transmembrane</keyword>
<name>A0A238LBC5_9RHOB</name>
<keyword evidence="2" id="KW-1133">Transmembrane helix</keyword>
<dbReference type="EMBL" id="FXZK01000001">
    <property type="protein sequence ID" value="SMY06979.1"/>
    <property type="molecule type" value="Genomic_DNA"/>
</dbReference>
<gene>
    <name evidence="3" type="ORF">LOM8899_01109</name>
</gene>
<evidence type="ECO:0000256" key="2">
    <source>
        <dbReference type="SAM" id="Phobius"/>
    </source>
</evidence>
<sequence>MFEEEAEPEFEIFSALLFNALKAITFMFFISFAMINAPAEEGKIDPKAEMIITVTWPDNNPDDVDTYVMDPAGNIVWYNQREAGLMHLERDDRGMFKDVILLNNEEVTNPLNQETVAFRGLQDGEYVVNIVHYIANGAAPLPVEVKIEKLNPSVEVVFYQTLELRGTGDEVTAARFTLAGDEVENVTNTPRSLVEMTRTGGKGAGNGPGGNTQGGQIDAATGQVIQQ</sequence>
<protein>
    <recommendedName>
        <fullName evidence="5">DUF2135 domain-containing protein</fullName>
    </recommendedName>
</protein>
<feature type="region of interest" description="Disordered" evidence="1">
    <location>
        <begin position="197"/>
        <end position="227"/>
    </location>
</feature>
<evidence type="ECO:0000256" key="1">
    <source>
        <dbReference type="SAM" id="MobiDB-lite"/>
    </source>
</evidence>
<dbReference type="OrthoDB" id="8419990at2"/>
<evidence type="ECO:0000313" key="3">
    <source>
        <dbReference type="EMBL" id="SMY06979.1"/>
    </source>
</evidence>
<proteinExistence type="predicted"/>
<feature type="transmembrane region" description="Helical" evidence="2">
    <location>
        <begin position="12"/>
        <end position="35"/>
    </location>
</feature>
<evidence type="ECO:0000313" key="4">
    <source>
        <dbReference type="Proteomes" id="UP000201613"/>
    </source>
</evidence>
<reference evidence="3 4" key="1">
    <citation type="submission" date="2017-05" db="EMBL/GenBank/DDBJ databases">
        <authorList>
            <person name="Song R."/>
            <person name="Chenine A.L."/>
            <person name="Ruprecht R.M."/>
        </authorList>
    </citation>
    <scope>NUCLEOTIDE SEQUENCE [LARGE SCALE GENOMIC DNA]</scope>
    <source>
        <strain evidence="3 4">CECT 8899</strain>
    </source>
</reference>
<dbReference type="RefSeq" id="WP_093991087.1">
    <property type="nucleotide sequence ID" value="NZ_FXZK01000001.1"/>
</dbReference>
<dbReference type="Proteomes" id="UP000201613">
    <property type="component" value="Unassembled WGS sequence"/>
</dbReference>
<organism evidence="3 4">
    <name type="scientific">Flavimaricola marinus</name>
    <dbReference type="NCBI Taxonomy" id="1819565"/>
    <lineage>
        <taxon>Bacteria</taxon>
        <taxon>Pseudomonadati</taxon>
        <taxon>Pseudomonadota</taxon>
        <taxon>Alphaproteobacteria</taxon>
        <taxon>Rhodobacterales</taxon>
        <taxon>Paracoccaceae</taxon>
        <taxon>Flavimaricola</taxon>
    </lineage>
</organism>
<feature type="compositionally biased region" description="Gly residues" evidence="1">
    <location>
        <begin position="200"/>
        <end position="213"/>
    </location>
</feature>
<keyword evidence="4" id="KW-1185">Reference proteome</keyword>
<dbReference type="AlphaFoldDB" id="A0A238LBC5"/>